<dbReference type="EMBL" id="JACVHF010000002">
    <property type="protein sequence ID" value="MBC9783533.1"/>
    <property type="molecule type" value="Genomic_DNA"/>
</dbReference>
<gene>
    <name evidence="1" type="ORF">H1S01_03275</name>
</gene>
<dbReference type="RefSeq" id="WP_188038691.1">
    <property type="nucleotide sequence ID" value="NZ_JACVHF010000002.1"/>
</dbReference>
<protein>
    <submittedName>
        <fullName evidence="1">Uncharacterized protein</fullName>
    </submittedName>
</protein>
<proteinExistence type="predicted"/>
<evidence type="ECO:0000313" key="1">
    <source>
        <dbReference type="EMBL" id="MBC9783533.1"/>
    </source>
</evidence>
<dbReference type="InterPro" id="IPR036388">
    <property type="entry name" value="WH-like_DNA-bd_sf"/>
</dbReference>
<keyword evidence="2" id="KW-1185">Reference proteome</keyword>
<reference evidence="1 2" key="1">
    <citation type="submission" date="2020-07" db="EMBL/GenBank/DDBJ databases">
        <title>Draft whole-genome sequence of Heliobacterium chlorum DSM 3682, type strain.</title>
        <authorList>
            <person name="Kyndt J.A."/>
            <person name="Meyer T.E."/>
            <person name="Imhoff J.F."/>
        </authorList>
    </citation>
    <scope>NUCLEOTIDE SEQUENCE [LARGE SCALE GENOMIC DNA]</scope>
    <source>
        <strain evidence="1 2">DSM 3682</strain>
    </source>
</reference>
<dbReference type="Proteomes" id="UP000617402">
    <property type="component" value="Unassembled WGS sequence"/>
</dbReference>
<accession>A0ABR7T0M7</accession>
<name>A0ABR7T0M7_HELCL</name>
<evidence type="ECO:0000313" key="2">
    <source>
        <dbReference type="Proteomes" id="UP000617402"/>
    </source>
</evidence>
<organism evidence="1 2">
    <name type="scientific">Heliobacterium chlorum</name>
    <dbReference type="NCBI Taxonomy" id="2698"/>
    <lineage>
        <taxon>Bacteria</taxon>
        <taxon>Bacillati</taxon>
        <taxon>Bacillota</taxon>
        <taxon>Clostridia</taxon>
        <taxon>Eubacteriales</taxon>
        <taxon>Heliobacteriaceae</taxon>
        <taxon>Heliobacterium</taxon>
    </lineage>
</organism>
<comment type="caution">
    <text evidence="1">The sequence shown here is derived from an EMBL/GenBank/DDBJ whole genome shotgun (WGS) entry which is preliminary data.</text>
</comment>
<dbReference type="Gene3D" id="1.10.10.10">
    <property type="entry name" value="Winged helix-like DNA-binding domain superfamily/Winged helix DNA-binding domain"/>
    <property type="match status" value="1"/>
</dbReference>
<sequence>MNLDMTKLDAKQKVLLAIYTEYQKDIPDMTNVTPESIGISRSAFNVAISKLSNEGLIDKVIAVSGDNEVEYLMHKAMMSREGISFVESKASIEPTDNGNQKIKKLMEECLKWGWEQAKDICAKALAEMAKGTMGPS</sequence>